<feature type="transmembrane region" description="Helical" evidence="1">
    <location>
        <begin position="100"/>
        <end position="117"/>
    </location>
</feature>
<comment type="caution">
    <text evidence="2">The sequence shown here is derived from an EMBL/GenBank/DDBJ whole genome shotgun (WGS) entry which is preliminary data.</text>
</comment>
<evidence type="ECO:0000313" key="3">
    <source>
        <dbReference type="Proteomes" id="UP000179636"/>
    </source>
</evidence>
<proteinExistence type="predicted"/>
<dbReference type="AlphaFoldDB" id="A0A1Q9W9J5"/>
<feature type="transmembrane region" description="Helical" evidence="1">
    <location>
        <begin position="137"/>
        <end position="155"/>
    </location>
</feature>
<accession>A0A1Q9W9J5</accession>
<sequence length="285" mass="30014">MGIVATLRALIMAWYAIGFGFGTDPLLFCHSILNLVALGLVTIALFGGAALLGRGDRRGRRLVIGGSVAVIVLSLIELAAWANPDFPVWSSPGPLGVHRWVWFALSIVTLVVILAAGGRSRGAASDPEIPAPRPGRFLGPLIAALAFAMACYHLWRAKEQFDHSLLYITDLTDLLPTTPNATWTLAMLEPVIASAIAAVTLILGALLTAVGFTAGRYVVIAGCTITVAQGIFGWFDLDRLFYEVGAAELTTVFASRSASVVVLTLTVPVVTAVLAAVTPAHAVRT</sequence>
<accession>A0A1S1K6R6</accession>
<name>A0A1Q9W9J5_9MYCO</name>
<keyword evidence="1" id="KW-0472">Membrane</keyword>
<keyword evidence="1" id="KW-0812">Transmembrane</keyword>
<dbReference type="EMBL" id="MLHV01000008">
    <property type="protein sequence ID" value="OHU01171.1"/>
    <property type="molecule type" value="Genomic_DNA"/>
</dbReference>
<dbReference type="Proteomes" id="UP000179636">
    <property type="component" value="Unassembled WGS sequence"/>
</dbReference>
<feature type="transmembrane region" description="Helical" evidence="1">
    <location>
        <begin position="217"/>
        <end position="237"/>
    </location>
</feature>
<gene>
    <name evidence="2" type="ORF">BKG61_11420</name>
</gene>
<organism evidence="2 3">
    <name type="scientific">Mycobacterium syngnathidarum</name>
    <dbReference type="NCBI Taxonomy" id="1908205"/>
    <lineage>
        <taxon>Bacteria</taxon>
        <taxon>Bacillati</taxon>
        <taxon>Actinomycetota</taxon>
        <taxon>Actinomycetes</taxon>
        <taxon>Mycobacteriales</taxon>
        <taxon>Mycobacteriaceae</taxon>
        <taxon>Mycobacterium</taxon>
    </lineage>
</organism>
<feature type="transmembrane region" description="Helical" evidence="1">
    <location>
        <begin position="62"/>
        <end position="80"/>
    </location>
</feature>
<evidence type="ECO:0000313" key="2">
    <source>
        <dbReference type="EMBL" id="OHU01171.1"/>
    </source>
</evidence>
<protein>
    <submittedName>
        <fullName evidence="2">Uncharacterized protein</fullName>
    </submittedName>
</protein>
<feature type="transmembrane region" description="Helical" evidence="1">
    <location>
        <begin position="257"/>
        <end position="277"/>
    </location>
</feature>
<evidence type="ECO:0000256" key="1">
    <source>
        <dbReference type="SAM" id="Phobius"/>
    </source>
</evidence>
<keyword evidence="1" id="KW-1133">Transmembrane helix</keyword>
<dbReference type="STRING" id="1908205.BKG60_16530"/>
<reference evidence="2 3" key="1">
    <citation type="submission" date="2016-10" db="EMBL/GenBank/DDBJ databases">
        <title>Evaluation of Human, Animal and Environmental Mycobacterium chelonae Isolates by Core Genome Phylogenomic Analysis, Targeted Gene Comparison, and Anti-microbial Susceptibility Patterns: A Tale of Mistaken Identities.</title>
        <authorList>
            <person name="Fogelson S.B."/>
            <person name="Camus A.C."/>
            <person name="Lorenz W."/>
            <person name="Vasireddy R."/>
            <person name="Vasireddy S."/>
            <person name="Smith T."/>
            <person name="Brown-Elliott B.A."/>
            <person name="Wallace R.J.Jr."/>
            <person name="Hasan N.A."/>
            <person name="Reischl U."/>
            <person name="Sanchez S."/>
        </authorList>
    </citation>
    <scope>NUCLEOTIDE SEQUENCE [LARGE SCALE GENOMIC DNA]</scope>
    <source>
        <strain evidence="2 3">24999</strain>
    </source>
</reference>
<feature type="transmembrane region" description="Helical" evidence="1">
    <location>
        <begin position="191"/>
        <end position="210"/>
    </location>
</feature>
<keyword evidence="3" id="KW-1185">Reference proteome</keyword>
<feature type="transmembrane region" description="Helical" evidence="1">
    <location>
        <begin position="32"/>
        <end position="53"/>
    </location>
</feature>